<dbReference type="Gene3D" id="3.40.50.150">
    <property type="entry name" value="Vaccinia Virus protein VP39"/>
    <property type="match status" value="1"/>
</dbReference>
<accession>A0A418PQF0</accession>
<dbReference type="AlphaFoldDB" id="A0A418PQF0"/>
<gene>
    <name evidence="1" type="ORF">D0X99_13435</name>
</gene>
<dbReference type="GO" id="GO:0008168">
    <property type="term" value="F:methyltransferase activity"/>
    <property type="evidence" value="ECO:0007669"/>
    <property type="project" value="UniProtKB-KW"/>
</dbReference>
<dbReference type="CDD" id="cd02440">
    <property type="entry name" value="AdoMet_MTases"/>
    <property type="match status" value="1"/>
</dbReference>
<keyword evidence="1" id="KW-0489">Methyltransferase</keyword>
<dbReference type="OrthoDB" id="9788660at2"/>
<dbReference type="EMBL" id="QXML01000006">
    <property type="protein sequence ID" value="RIW14551.1"/>
    <property type="molecule type" value="Genomic_DNA"/>
</dbReference>
<dbReference type="Proteomes" id="UP000283522">
    <property type="component" value="Unassembled WGS sequence"/>
</dbReference>
<evidence type="ECO:0000313" key="1">
    <source>
        <dbReference type="EMBL" id="RIW14551.1"/>
    </source>
</evidence>
<proteinExistence type="predicted"/>
<evidence type="ECO:0000313" key="2">
    <source>
        <dbReference type="Proteomes" id="UP000283522"/>
    </source>
</evidence>
<name>A0A418PQF0_9BACT</name>
<sequence length="230" mass="25930">METSEKACKLEDKGKSCCGGNSVEGDLNLKNHWDQRYSNSPEESLGWYEKDLSPSLHLIEKTGIAKNSRILIVGSGSTTLIDALLDKGHTHLIATDISEVALGKLKRRLGESCVEYITDDLTKPVVLNSITPVSLWIDRAVLHFFTEKKDQETYFDLVKKKVQTGGYAMFAEYNLRGATKCAGLPVYHYSEPMLAERLGPDFQLIESFEYTYTMPSGELRPYLYALYLRN</sequence>
<reference evidence="1 2" key="1">
    <citation type="submission" date="2018-09" db="EMBL/GenBank/DDBJ databases">
        <authorList>
            <person name="Wang X."/>
            <person name="Du Z."/>
        </authorList>
    </citation>
    <scope>NUCLEOTIDE SEQUENCE [LARGE SCALE GENOMIC DNA]</scope>
    <source>
        <strain evidence="1 2">N3</strain>
    </source>
</reference>
<keyword evidence="1" id="KW-0808">Transferase</keyword>
<dbReference type="GO" id="GO:0032259">
    <property type="term" value="P:methylation"/>
    <property type="evidence" value="ECO:0007669"/>
    <property type="project" value="UniProtKB-KW"/>
</dbReference>
<keyword evidence="2" id="KW-1185">Reference proteome</keyword>
<dbReference type="RefSeq" id="WP_147392230.1">
    <property type="nucleotide sequence ID" value="NZ_QXML01000006.1"/>
</dbReference>
<organism evidence="1 2">
    <name type="scientific">Algoriphagus lacus</name>
    <dbReference type="NCBI Taxonomy" id="2056311"/>
    <lineage>
        <taxon>Bacteria</taxon>
        <taxon>Pseudomonadati</taxon>
        <taxon>Bacteroidota</taxon>
        <taxon>Cytophagia</taxon>
        <taxon>Cytophagales</taxon>
        <taxon>Cyclobacteriaceae</taxon>
        <taxon>Algoriphagus</taxon>
    </lineage>
</organism>
<dbReference type="SUPFAM" id="SSF53335">
    <property type="entry name" value="S-adenosyl-L-methionine-dependent methyltransferases"/>
    <property type="match status" value="1"/>
</dbReference>
<protein>
    <submittedName>
        <fullName evidence="1">Class I SAM-dependent methyltransferase</fullName>
    </submittedName>
</protein>
<comment type="caution">
    <text evidence="1">The sequence shown here is derived from an EMBL/GenBank/DDBJ whole genome shotgun (WGS) entry which is preliminary data.</text>
</comment>
<dbReference type="InterPro" id="IPR029063">
    <property type="entry name" value="SAM-dependent_MTases_sf"/>
</dbReference>